<feature type="transmembrane region" description="Helical" evidence="5">
    <location>
        <begin position="49"/>
        <end position="71"/>
    </location>
</feature>
<dbReference type="Pfam" id="PF03088">
    <property type="entry name" value="Str_synth"/>
    <property type="match status" value="1"/>
</dbReference>
<feature type="compositionally biased region" description="Basic and acidic residues" evidence="4">
    <location>
        <begin position="1"/>
        <end position="17"/>
    </location>
</feature>
<proteinExistence type="inferred from homology"/>
<dbReference type="AlphaFoldDB" id="A0A9Q1HGW9"/>
<dbReference type="SUPFAM" id="SSF63829">
    <property type="entry name" value="Calcium-dependent phosphotriesterase"/>
    <property type="match status" value="1"/>
</dbReference>
<evidence type="ECO:0000256" key="3">
    <source>
        <dbReference type="ARBA" id="ARBA00023180"/>
    </source>
</evidence>
<comment type="caution">
    <text evidence="7">The sequence shown here is derived from an EMBL/GenBank/DDBJ whole genome shotgun (WGS) entry which is preliminary data.</text>
</comment>
<dbReference type="PANTHER" id="PTHR10426">
    <property type="entry name" value="STRICTOSIDINE SYNTHASE-RELATED"/>
    <property type="match status" value="1"/>
</dbReference>
<sequence>MSEKSSIRQRKGREEVKSQQASSSHPADKPWDQRLKKKTPTCWEQCGKYLWMLLLFEFILLLVGIILVLSVESPIKPTRLQFPTARPLEGALAPNTILQNAKRLFEGELIGPESLVMLDGKIYTGTYDGKIVRIDDDKMMTTIARLGREPCGSPEYEHTCGRPLGIHVSDYGTLYVIDAYLGLFEVNVTGEYKQLVSSSRSYHGYPIKFGNDVTRIPDGDIFFTDSDYQWQRRDFPYIMMESSPNGRLLQFNPLSQTTSVTLLDLYFANGILLSPDNDFLLICESTAYRIMKYYIRGQKAGDKEIFVDNLPGIPDNIRPSSSGGYWVGIHFTHLRTGSVPILNFLAERPMLRKQLMKIMKPHFLLQFLPKYGLVIELNKDGEIINSLHDPTGEVIDSVSEVLDTGDALYLGSFKSPFLAKLDYKSKPGKDKFIKS</sequence>
<evidence type="ECO:0000256" key="1">
    <source>
        <dbReference type="ARBA" id="ARBA00009191"/>
    </source>
</evidence>
<dbReference type="Proteomes" id="UP001152320">
    <property type="component" value="Chromosome 3"/>
</dbReference>
<reference evidence="7" key="1">
    <citation type="submission" date="2021-10" db="EMBL/GenBank/DDBJ databases">
        <title>Tropical sea cucumber genome reveals ecological adaptation and Cuvierian tubules defense mechanism.</title>
        <authorList>
            <person name="Chen T."/>
        </authorList>
    </citation>
    <scope>NUCLEOTIDE SEQUENCE</scope>
    <source>
        <strain evidence="7">Nanhai2018</strain>
        <tissue evidence="7">Muscle</tissue>
    </source>
</reference>
<gene>
    <name evidence="7" type="ORF">HOLleu_08375</name>
</gene>
<keyword evidence="3" id="KW-0325">Glycoprotein</keyword>
<dbReference type="Pfam" id="PF20067">
    <property type="entry name" value="SSL_N"/>
    <property type="match status" value="1"/>
</dbReference>
<dbReference type="GO" id="GO:0012505">
    <property type="term" value="C:endomembrane system"/>
    <property type="evidence" value="ECO:0007669"/>
    <property type="project" value="TreeGrafter"/>
</dbReference>
<keyword evidence="8" id="KW-1185">Reference proteome</keyword>
<evidence type="ECO:0000313" key="8">
    <source>
        <dbReference type="Proteomes" id="UP001152320"/>
    </source>
</evidence>
<organism evidence="7 8">
    <name type="scientific">Holothuria leucospilota</name>
    <name type="common">Black long sea cucumber</name>
    <name type="synonym">Mertensiothuria leucospilota</name>
    <dbReference type="NCBI Taxonomy" id="206669"/>
    <lineage>
        <taxon>Eukaryota</taxon>
        <taxon>Metazoa</taxon>
        <taxon>Echinodermata</taxon>
        <taxon>Eleutherozoa</taxon>
        <taxon>Echinozoa</taxon>
        <taxon>Holothuroidea</taxon>
        <taxon>Aspidochirotacea</taxon>
        <taxon>Aspidochirotida</taxon>
        <taxon>Holothuriidae</taxon>
        <taxon>Holothuria</taxon>
    </lineage>
</organism>
<feature type="region of interest" description="Disordered" evidence="4">
    <location>
        <begin position="1"/>
        <end position="33"/>
    </location>
</feature>
<dbReference type="GO" id="GO:0016787">
    <property type="term" value="F:hydrolase activity"/>
    <property type="evidence" value="ECO:0007669"/>
    <property type="project" value="TreeGrafter"/>
</dbReference>
<dbReference type="EMBL" id="JAIZAY010000003">
    <property type="protein sequence ID" value="KAJ8045375.1"/>
    <property type="molecule type" value="Genomic_DNA"/>
</dbReference>
<evidence type="ECO:0000313" key="7">
    <source>
        <dbReference type="EMBL" id="KAJ8045375.1"/>
    </source>
</evidence>
<dbReference type="Gene3D" id="2.120.10.30">
    <property type="entry name" value="TolB, C-terminal domain"/>
    <property type="match status" value="1"/>
</dbReference>
<comment type="similarity">
    <text evidence="1">Belongs to the strictosidine synthase family.</text>
</comment>
<dbReference type="InterPro" id="IPR011042">
    <property type="entry name" value="6-blade_b-propeller_TolB-like"/>
</dbReference>
<accession>A0A9Q1HGW9</accession>
<evidence type="ECO:0000256" key="2">
    <source>
        <dbReference type="ARBA" id="ARBA00022553"/>
    </source>
</evidence>
<dbReference type="InterPro" id="IPR018119">
    <property type="entry name" value="Strictosidine_synth_cons-reg"/>
</dbReference>
<keyword evidence="2" id="KW-0597">Phosphoprotein</keyword>
<protein>
    <submittedName>
        <fullName evidence="7">Adipocyte plasma membrane-associated protein</fullName>
    </submittedName>
</protein>
<evidence type="ECO:0000259" key="6">
    <source>
        <dbReference type="Pfam" id="PF03088"/>
    </source>
</evidence>
<feature type="domain" description="Strictosidine synthase conserved region" evidence="6">
    <location>
        <begin position="212"/>
        <end position="297"/>
    </location>
</feature>
<keyword evidence="5" id="KW-1133">Transmembrane helix</keyword>
<keyword evidence="5" id="KW-0812">Transmembrane</keyword>
<name>A0A9Q1HGW9_HOLLE</name>
<keyword evidence="5" id="KW-0472">Membrane</keyword>
<evidence type="ECO:0000256" key="5">
    <source>
        <dbReference type="SAM" id="Phobius"/>
    </source>
</evidence>
<evidence type="ECO:0000256" key="4">
    <source>
        <dbReference type="SAM" id="MobiDB-lite"/>
    </source>
</evidence>
<dbReference type="PANTHER" id="PTHR10426:SF88">
    <property type="entry name" value="ADIPOCYTE PLASMA MEMBRANE-ASSOCIATED PROTEIN HEMOMUCIN-RELATED"/>
    <property type="match status" value="1"/>
</dbReference>
<dbReference type="OrthoDB" id="5307922at2759"/>